<accession>A0A9P9EEJ2</accession>
<evidence type="ECO:0000313" key="1">
    <source>
        <dbReference type="EMBL" id="KAH7135086.1"/>
    </source>
</evidence>
<dbReference type="Proteomes" id="UP000700596">
    <property type="component" value="Unassembled WGS sequence"/>
</dbReference>
<protein>
    <submittedName>
        <fullName evidence="1">Uncharacterized protein</fullName>
    </submittedName>
</protein>
<dbReference type="AlphaFoldDB" id="A0A9P9EEJ2"/>
<dbReference type="GO" id="GO:0016747">
    <property type="term" value="F:acyltransferase activity, transferring groups other than amino-acyl groups"/>
    <property type="evidence" value="ECO:0007669"/>
    <property type="project" value="TreeGrafter"/>
</dbReference>
<dbReference type="PANTHER" id="PTHR31642:SF294">
    <property type="entry name" value="ACETYLTRANSFERASE MATC1"/>
    <property type="match status" value="1"/>
</dbReference>
<reference evidence="1" key="1">
    <citation type="journal article" date="2021" name="Nat. Commun.">
        <title>Genetic determinants of endophytism in the Arabidopsis root mycobiome.</title>
        <authorList>
            <person name="Mesny F."/>
            <person name="Miyauchi S."/>
            <person name="Thiergart T."/>
            <person name="Pickel B."/>
            <person name="Atanasova L."/>
            <person name="Karlsson M."/>
            <person name="Huettel B."/>
            <person name="Barry K.W."/>
            <person name="Haridas S."/>
            <person name="Chen C."/>
            <person name="Bauer D."/>
            <person name="Andreopoulos W."/>
            <person name="Pangilinan J."/>
            <person name="LaButti K."/>
            <person name="Riley R."/>
            <person name="Lipzen A."/>
            <person name="Clum A."/>
            <person name="Drula E."/>
            <person name="Henrissat B."/>
            <person name="Kohler A."/>
            <person name="Grigoriev I.V."/>
            <person name="Martin F.M."/>
            <person name="Hacquard S."/>
        </authorList>
    </citation>
    <scope>NUCLEOTIDE SEQUENCE</scope>
    <source>
        <strain evidence="1">MPI-CAGE-CH-0243</strain>
    </source>
</reference>
<gene>
    <name evidence="1" type="ORF">B0J11DRAFT_517565</name>
</gene>
<sequence>MAAILNLFGGSSNKTPPPPVQSDDIYPLHLLDDTKTYRGIVVAWTLRFNDVLDPEKLHGSLSRLLEIGDWRKLGGRVRLNDKGKLELHVPTPFTADRPAVFYTHQHHSLNIEDHPLAKDFPKPTTNPSVHPSPDTFRAFAAREDAPSTVEDLLYKDTPQLSLHITSFNNATLVGLSWPHTLMDVMGQYGLMLGWSLVLAGKESEVPPMLGAREDVLAAAIEASSEKEGEEYRLQSKQMSVWTLIRFGLRMAWDGMFTSPSEPRTIFLPQKMVADLQNQARADLAEVKGGLEDVPFVSEGDVLTAWMMRLVATSLPQPRPVTALHALNARFRIPSIAQSGGIYVQNMAVAAFTFLSPETATGSMGSIALENRNHLVEQSAEDQVLAGLRHTYKTGSNAVFMCGPPDAVLMPFTNWTRANVFKTVDFSPAVVQAGETGQSRSNAPGTIVFHQAFSLEINRSARNVIVILGKDQNGNYWINPIVSPQAWVKIEEALKAY</sequence>
<dbReference type="Gene3D" id="3.30.559.10">
    <property type="entry name" value="Chloramphenicol acetyltransferase-like domain"/>
    <property type="match status" value="2"/>
</dbReference>
<dbReference type="PANTHER" id="PTHR31642">
    <property type="entry name" value="TRICHOTHECENE 3-O-ACETYLTRANSFERASE"/>
    <property type="match status" value="1"/>
</dbReference>
<proteinExistence type="predicted"/>
<dbReference type="EMBL" id="JAGMWT010000002">
    <property type="protein sequence ID" value="KAH7135086.1"/>
    <property type="molecule type" value="Genomic_DNA"/>
</dbReference>
<evidence type="ECO:0000313" key="2">
    <source>
        <dbReference type="Proteomes" id="UP000700596"/>
    </source>
</evidence>
<comment type="caution">
    <text evidence="1">The sequence shown here is derived from an EMBL/GenBank/DDBJ whole genome shotgun (WGS) entry which is preliminary data.</text>
</comment>
<dbReference type="OrthoDB" id="21502at2759"/>
<dbReference type="InterPro" id="IPR023213">
    <property type="entry name" value="CAT-like_dom_sf"/>
</dbReference>
<keyword evidence="2" id="KW-1185">Reference proteome</keyword>
<dbReference type="InterPro" id="IPR050317">
    <property type="entry name" value="Plant_Fungal_Acyltransferase"/>
</dbReference>
<organism evidence="1 2">
    <name type="scientific">Dendryphion nanum</name>
    <dbReference type="NCBI Taxonomy" id="256645"/>
    <lineage>
        <taxon>Eukaryota</taxon>
        <taxon>Fungi</taxon>
        <taxon>Dikarya</taxon>
        <taxon>Ascomycota</taxon>
        <taxon>Pezizomycotina</taxon>
        <taxon>Dothideomycetes</taxon>
        <taxon>Pleosporomycetidae</taxon>
        <taxon>Pleosporales</taxon>
        <taxon>Torulaceae</taxon>
        <taxon>Dendryphion</taxon>
    </lineage>
</organism>
<name>A0A9P9EEJ2_9PLEO</name>
<feature type="non-terminal residue" evidence="1">
    <location>
        <position position="1"/>
    </location>
</feature>